<evidence type="ECO:0000256" key="5">
    <source>
        <dbReference type="SAM" id="Coils"/>
    </source>
</evidence>
<dbReference type="GO" id="GO:0016504">
    <property type="term" value="F:peptidase activator activity"/>
    <property type="evidence" value="ECO:0007669"/>
    <property type="project" value="InterPro"/>
</dbReference>
<evidence type="ECO:0000259" key="8">
    <source>
        <dbReference type="Pfam" id="PF16507"/>
    </source>
</evidence>
<evidence type="ECO:0000256" key="6">
    <source>
        <dbReference type="SAM" id="MobiDB-lite"/>
    </source>
</evidence>
<evidence type="ECO:0000256" key="4">
    <source>
        <dbReference type="ARBA" id="ARBA00023204"/>
    </source>
</evidence>
<feature type="coiled-coil region" evidence="5">
    <location>
        <begin position="1797"/>
        <end position="1837"/>
    </location>
</feature>
<feature type="domain" description="Proteasome activator complex subunit 4 C-terminal" evidence="7">
    <location>
        <begin position="1837"/>
        <end position="1927"/>
    </location>
</feature>
<protein>
    <recommendedName>
        <fullName evidence="11">Proteasome activator subunit 4</fullName>
    </recommendedName>
</protein>
<dbReference type="PANTHER" id="PTHR32170">
    <property type="entry name" value="PROTEASOME ACTIVATOR COMPLEX SUBUNIT 4"/>
    <property type="match status" value="1"/>
</dbReference>
<dbReference type="InterPro" id="IPR035309">
    <property type="entry name" value="PSME4"/>
</dbReference>
<evidence type="ECO:0008006" key="11">
    <source>
        <dbReference type="Google" id="ProtNLM"/>
    </source>
</evidence>
<dbReference type="InterPro" id="IPR016024">
    <property type="entry name" value="ARM-type_fold"/>
</dbReference>
<organism evidence="9 10">
    <name type="scientific">Phytophthora rubi</name>
    <dbReference type="NCBI Taxonomy" id="129364"/>
    <lineage>
        <taxon>Eukaryota</taxon>
        <taxon>Sar</taxon>
        <taxon>Stramenopiles</taxon>
        <taxon>Oomycota</taxon>
        <taxon>Peronosporomycetes</taxon>
        <taxon>Peronosporales</taxon>
        <taxon>Peronosporaceae</taxon>
        <taxon>Phytophthora</taxon>
    </lineage>
</organism>
<dbReference type="Proteomes" id="UP000434957">
    <property type="component" value="Unassembled WGS sequence"/>
</dbReference>
<comment type="caution">
    <text evidence="9">The sequence shown here is derived from an EMBL/GenBank/DDBJ whole genome shotgun (WGS) entry which is preliminary data.</text>
</comment>
<feature type="region of interest" description="Disordered" evidence="6">
    <location>
        <begin position="612"/>
        <end position="632"/>
    </location>
</feature>
<evidence type="ECO:0000313" key="10">
    <source>
        <dbReference type="Proteomes" id="UP000434957"/>
    </source>
</evidence>
<dbReference type="PANTHER" id="PTHR32170:SF3">
    <property type="entry name" value="PROTEASOME ACTIVATOR COMPLEX SUBUNIT 4"/>
    <property type="match status" value="1"/>
</dbReference>
<keyword evidence="2" id="KW-0677">Repeat</keyword>
<keyword evidence="10" id="KW-1185">Reference proteome</keyword>
<dbReference type="GO" id="GO:0070628">
    <property type="term" value="F:proteasome binding"/>
    <property type="evidence" value="ECO:0007669"/>
    <property type="project" value="InterPro"/>
</dbReference>
<keyword evidence="3" id="KW-0227">DNA damage</keyword>
<feature type="domain" description="Proteasome activator Blm10 middle HEAT repeats region" evidence="8">
    <location>
        <begin position="358"/>
        <end position="877"/>
    </location>
</feature>
<keyword evidence="4" id="KW-0234">DNA repair</keyword>
<dbReference type="InterPro" id="IPR032430">
    <property type="entry name" value="Blm10_mid"/>
</dbReference>
<evidence type="ECO:0000256" key="2">
    <source>
        <dbReference type="ARBA" id="ARBA00022737"/>
    </source>
</evidence>
<evidence type="ECO:0000259" key="7">
    <source>
        <dbReference type="Pfam" id="PF11919"/>
    </source>
</evidence>
<evidence type="ECO:0000313" key="9">
    <source>
        <dbReference type="EMBL" id="KAE9342615.1"/>
    </source>
</evidence>
<dbReference type="GO" id="GO:0005634">
    <property type="term" value="C:nucleus"/>
    <property type="evidence" value="ECO:0007669"/>
    <property type="project" value="TreeGrafter"/>
</dbReference>
<sequence>MAATCAESLVKEGDAPVHPYYSLLPSYVTPESVQEEREDFLRRIQETLTCLQTLSDENALDSVLQNRHFRDVDTFYKLKHELPVELHAQLIRVLVGLLWTRDGRAFTDVDMEIRAVKTLQLLLRKWKKRHRGGDGAIIEDLVIEWRSVRRAIERVCFRAPGCIQQASQSYLAKLATTTVKCAEEARGFFRPSDPAVPLVLEMWTEFGAAVKNVKSTEFFRALALFSFLFSLSKSDDMKTKTAVVDLLPQWFSTWSLISRCNEWDGHWMKILSRSTKRYPSTSMLDDYFPFIFAKVNDLLELPSDLGSPFKKQLWPSAYTSINGSKRFGQHAMRLCVYLMREEEDDSRDGDPMRYLLEILGMMKSFFHPSNVANAGNSLATYVYYLSNALGRRLGHEKAASKGLQPASVGKLVDVLMEICLLGIYSKNKGVSTKCMYVMKNLLCIDPVRCVAPVMQEILKALDPMAMSHSHLAVTAISSMSVFLYHLMCGRHPQSTGLFFANYLEPMLKLTLPGIDANDEKKTQSTVQLYFHLLSWLPLVNDPAKGNFQATKQRGQLSNQLFAGMASSMFAEIAATNGQIDEGMWEAGPFLEEWAFAVLDRCFQFIQSRSGARSASPATNTDRNRGNKSSKRDGSEDAIVLQVLNLLAILYAQMSPEIYTQCLRKTVSFVSSAFYTSSFGGKVISTLIFNCMQGNPSEAIEQFMPIILDKFRVTKAAIHVSNLMVNEKVWYLCILDGLVRFSPPDDPILLRYQLELKLILAHFLNGDDEKEVYEAAGAVLQNLLSGLFGVYTHDFRSLPGIEWADAISNNSGAFQYLGVGISWNRLSVRWHEPSEAELAFGFELLQDHVVGALRKLENMRHTQDLTVRVWTRLLDQVSQGLCGAANVLTDASIPTKGALLDGAKPLLFKSLVNNTELYDRITSLKGLLMSQICDAVVFWRESGSGSAIESHVWHLLLDIMHQLLIWRGEHLDEFGIEESQNMYSRITGLDVVSHAYRKGDRLRCREKKGEQVLLLSRNELVEKVMFFYAQRKVQQHFALANAIMKPGGGEETRQRYEALLSEVEHLLKNPFESVRTDAAVVMKECSVLYARWVYSRQLAQIKELEDFSGATQLSEERVSGLIHMLSLPLARRNLWKKHDALLKRVLVVLLRSTAIVKHVDSEADKSKLELKLQAFFLSLLLNWRYIRGQKAAQPLLEAILEAEPSKTEHWKFQLLHLVMLYPFLQPEAMPIDVGIWKLVIRQLGNEVLPVRQIALELFKQLMKLLKRSREEECSPYVEAVDELIYSGSTAQALVEALVNNHKNSNRFAASADGQHADSAPSDWSFGVNEVVRYISNSTQSFPKASPLSFVRLLNQARNTFTNVSLDSAKLVQKLVQGNLNAFLKSGVMELLRDLVSKNIGVDVGEEDRQAALKTLADCIVGMLHALAKLETDDEKAVVSHVTSVVSLLKATIPHVSIVLVDQWVEVVYLASRPSRSNAVKLHRLEPLVSYLLLELEDSFARAAAEDYARQAKWLALVEAVGVHLLAADVPTSDQTLHALGSEFSERVMKVVRDHALAHQYKIIRDRAGKMLFLLGACTFSVASCQADSSPTPLALSSMPLGELLTASASDDNIDSEKTALEGSTGTALNDTSLHAKETAMQWLACCEKYGDGRDMLVVLDDLLPVALLSQSHPKAEVAVQAKNVADAVSLSLRMYFVPQDASGKQSVNRLLELLKRLSTSQTWKTRGAVLRFTMTFAFYHWTFFSSDLKEQVHAFVCTFLTDEQREVQAMAKYALRGLLHNEDPGTVEEMSVRLTESARQARVKFPKLKRRCERLKAESASEEELTKVQEQLKGLEAKMTESVLSLSAVVLAFPHDVPSFVPPIFEELGRFLYMKRSSNTISFLEKAVKETLLDFKRTHQDNWIETKTKFSPAQLDVIEDVAIAPSYFS</sequence>
<dbReference type="GO" id="GO:0006281">
    <property type="term" value="P:DNA repair"/>
    <property type="evidence" value="ECO:0007669"/>
    <property type="project" value="UniProtKB-KW"/>
</dbReference>
<evidence type="ECO:0000256" key="1">
    <source>
        <dbReference type="ARBA" id="ARBA00005739"/>
    </source>
</evidence>
<gene>
    <name evidence="9" type="ORF">PR003_g9383</name>
</gene>
<accession>A0A6A4FGG9</accession>
<reference evidence="9 10" key="1">
    <citation type="submission" date="2018-08" db="EMBL/GenBank/DDBJ databases">
        <title>Genomic investigation of the strawberry pathogen Phytophthora fragariae indicates pathogenicity is determined by transcriptional variation in three key races.</title>
        <authorList>
            <person name="Adams T.M."/>
            <person name="Armitage A.D."/>
            <person name="Sobczyk M.K."/>
            <person name="Bates H.J."/>
            <person name="Dunwell J.M."/>
            <person name="Nellist C.F."/>
            <person name="Harrison R.J."/>
        </authorList>
    </citation>
    <scope>NUCLEOTIDE SEQUENCE [LARGE SCALE GENOMIC DNA]</scope>
    <source>
        <strain evidence="9 10">SCRP333</strain>
    </source>
</reference>
<keyword evidence="5" id="KW-0175">Coiled coil</keyword>
<dbReference type="GO" id="GO:0005829">
    <property type="term" value="C:cytosol"/>
    <property type="evidence" value="ECO:0007669"/>
    <property type="project" value="TreeGrafter"/>
</dbReference>
<proteinExistence type="inferred from homology"/>
<dbReference type="Pfam" id="PF16507">
    <property type="entry name" value="HEAT_PSME4_mid"/>
    <property type="match status" value="1"/>
</dbReference>
<evidence type="ECO:0000256" key="3">
    <source>
        <dbReference type="ARBA" id="ARBA00022763"/>
    </source>
</evidence>
<name>A0A6A4FGG9_9STRA</name>
<dbReference type="GO" id="GO:0010499">
    <property type="term" value="P:proteasomal ubiquitin-independent protein catabolic process"/>
    <property type="evidence" value="ECO:0007669"/>
    <property type="project" value="TreeGrafter"/>
</dbReference>
<dbReference type="Pfam" id="PF11919">
    <property type="entry name" value="PSME4_C"/>
    <property type="match status" value="1"/>
</dbReference>
<feature type="compositionally biased region" description="Basic and acidic residues" evidence="6">
    <location>
        <begin position="621"/>
        <end position="632"/>
    </location>
</feature>
<dbReference type="SUPFAM" id="SSF48371">
    <property type="entry name" value="ARM repeat"/>
    <property type="match status" value="2"/>
</dbReference>
<dbReference type="EMBL" id="QXFT01000485">
    <property type="protein sequence ID" value="KAE9342615.1"/>
    <property type="molecule type" value="Genomic_DNA"/>
</dbReference>
<comment type="similarity">
    <text evidence="1">Belongs to the BLM10 family.</text>
</comment>
<dbReference type="InterPro" id="IPR021843">
    <property type="entry name" value="PSME4_C"/>
</dbReference>